<proteinExistence type="predicted"/>
<gene>
    <name evidence="9" type="ORF">SAMN05421543_10933</name>
</gene>
<keyword evidence="1" id="KW-0547">Nucleotide-binding</keyword>
<dbReference type="SUPFAM" id="SSF52980">
    <property type="entry name" value="Restriction endonuclease-like"/>
    <property type="match status" value="1"/>
</dbReference>
<dbReference type="AlphaFoldDB" id="A0A1I7J9X3"/>
<keyword evidence="3" id="KW-0378">Hydrolase</keyword>
<evidence type="ECO:0000256" key="5">
    <source>
        <dbReference type="ARBA" id="ARBA00022840"/>
    </source>
</evidence>
<evidence type="ECO:0000256" key="1">
    <source>
        <dbReference type="ARBA" id="ARBA00022741"/>
    </source>
</evidence>
<dbReference type="GO" id="GO:0016787">
    <property type="term" value="F:hydrolase activity"/>
    <property type="evidence" value="ECO:0007669"/>
    <property type="project" value="UniProtKB-KW"/>
</dbReference>
<dbReference type="InterPro" id="IPR011335">
    <property type="entry name" value="Restrct_endonuc-II-like"/>
</dbReference>
<dbReference type="GO" id="GO:0005524">
    <property type="term" value="F:ATP binding"/>
    <property type="evidence" value="ECO:0007669"/>
    <property type="project" value="UniProtKB-KW"/>
</dbReference>
<evidence type="ECO:0000313" key="9">
    <source>
        <dbReference type="EMBL" id="SFU81944.1"/>
    </source>
</evidence>
<sequence length="325" mass="37255">MPVYRGFRGAGKGESGMEALTYSRISMRARCPQREHFHYDLLLRSKQVQWALDIGSAFHHAMEIWNRGCSEEEAVTAALAHLDEVANRIDDEAELNKLPAQKIRVEVMVRQAVQRFPRYEPVVIEHKFDLPIKNPLTGRPSRTFRLAGKIDGVVRTPDGKYWLVEYKSTGQTLEQFRLRYGLDAQISLYTLAARDALGIEVEGALIRVLVKSRFEPRKGESLEDFKARLTATYEEESERFISEDLVVRTPEQLEQTRWELWAEVQSRLFDQRLGVIRRNPQACTDFGGCPFRAICLGLPGWEDMYYTADTQHDELSGDGQEAKTA</sequence>
<name>A0A1I7J9X3_9BACL</name>
<evidence type="ECO:0000256" key="3">
    <source>
        <dbReference type="ARBA" id="ARBA00022801"/>
    </source>
</evidence>
<feature type="domain" description="PD-(D/E)XK endonuclease-like" evidence="8">
    <location>
        <begin position="20"/>
        <end position="295"/>
    </location>
</feature>
<evidence type="ECO:0000256" key="7">
    <source>
        <dbReference type="ARBA" id="ARBA00023204"/>
    </source>
</evidence>
<keyword evidence="6" id="KW-0238">DNA-binding</keyword>
<dbReference type="GO" id="GO:0004386">
    <property type="term" value="F:helicase activity"/>
    <property type="evidence" value="ECO:0007669"/>
    <property type="project" value="UniProtKB-KW"/>
</dbReference>
<keyword evidence="5" id="KW-0067">ATP-binding</keyword>
<accession>A0A1I7J9X3</accession>
<dbReference type="InterPro" id="IPR011604">
    <property type="entry name" value="PDDEXK-like_dom_sf"/>
</dbReference>
<keyword evidence="4" id="KW-0347">Helicase</keyword>
<dbReference type="InterPro" id="IPR038726">
    <property type="entry name" value="PDDEXK_AddAB-type"/>
</dbReference>
<dbReference type="GO" id="GO:0006281">
    <property type="term" value="P:DNA repair"/>
    <property type="evidence" value="ECO:0007669"/>
    <property type="project" value="UniProtKB-KW"/>
</dbReference>
<keyword evidence="2" id="KW-0227">DNA damage</keyword>
<dbReference type="Gene3D" id="3.90.320.10">
    <property type="match status" value="1"/>
</dbReference>
<evidence type="ECO:0000313" key="10">
    <source>
        <dbReference type="Proteomes" id="UP000183508"/>
    </source>
</evidence>
<dbReference type="Pfam" id="PF12705">
    <property type="entry name" value="PDDEXK_1"/>
    <property type="match status" value="1"/>
</dbReference>
<dbReference type="eggNOG" id="COG2887">
    <property type="taxonomic scope" value="Bacteria"/>
</dbReference>
<evidence type="ECO:0000256" key="4">
    <source>
        <dbReference type="ARBA" id="ARBA00022806"/>
    </source>
</evidence>
<reference evidence="10" key="1">
    <citation type="submission" date="2016-10" db="EMBL/GenBank/DDBJ databases">
        <authorList>
            <person name="Varghese N."/>
        </authorList>
    </citation>
    <scope>NUCLEOTIDE SEQUENCE [LARGE SCALE GENOMIC DNA]</scope>
    <source>
        <strain evidence="10">DSM 17980</strain>
    </source>
</reference>
<dbReference type="EMBL" id="FPBV01000009">
    <property type="protein sequence ID" value="SFU81944.1"/>
    <property type="molecule type" value="Genomic_DNA"/>
</dbReference>
<evidence type="ECO:0000256" key="2">
    <source>
        <dbReference type="ARBA" id="ARBA00022763"/>
    </source>
</evidence>
<dbReference type="STRING" id="392015.SAMN05421543_10933"/>
<organism evidence="9 10">
    <name type="scientific">Alicyclobacillus macrosporangiidus</name>
    <dbReference type="NCBI Taxonomy" id="392015"/>
    <lineage>
        <taxon>Bacteria</taxon>
        <taxon>Bacillati</taxon>
        <taxon>Bacillota</taxon>
        <taxon>Bacilli</taxon>
        <taxon>Bacillales</taxon>
        <taxon>Alicyclobacillaceae</taxon>
        <taxon>Alicyclobacillus</taxon>
    </lineage>
</organism>
<keyword evidence="10" id="KW-1185">Reference proteome</keyword>
<evidence type="ECO:0000259" key="8">
    <source>
        <dbReference type="Pfam" id="PF12705"/>
    </source>
</evidence>
<keyword evidence="7" id="KW-0234">DNA repair</keyword>
<evidence type="ECO:0000256" key="6">
    <source>
        <dbReference type="ARBA" id="ARBA00023125"/>
    </source>
</evidence>
<dbReference type="GO" id="GO:0003677">
    <property type="term" value="F:DNA binding"/>
    <property type="evidence" value="ECO:0007669"/>
    <property type="project" value="UniProtKB-KW"/>
</dbReference>
<protein>
    <submittedName>
        <fullName evidence="9">PD-(D/E)XK nuclease superfamily protein</fullName>
    </submittedName>
</protein>
<dbReference type="Proteomes" id="UP000183508">
    <property type="component" value="Unassembled WGS sequence"/>
</dbReference>